<name>A0A3B0XD71_9ZZZZ</name>
<dbReference type="EMBL" id="UOFD01000078">
    <property type="protein sequence ID" value="VAW54556.1"/>
    <property type="molecule type" value="Genomic_DNA"/>
</dbReference>
<sequence>MKNTSIITFFLVLLSVNTASAEVFKCIGEMNKVIYSDAPCKKGETLKSETLIIKKQPSSRAGYTKYTKGFINGYSGSYRIKDTAAHITNRNNNIDVNLWLYPFKLNAEEIKIANQGHLVERNNLKPARLNFSFPNKLSNKIPYKDISFTGLFLSNGSFITPANAQLYKLVKSIKLEYYPKKEMLAFEIKGTIDHYSILINTKTYTYKKHDGLREQSPKNKKWTKPQADVVSHYSVKGKLNFHSNVPLNLHAKEPHFGVRDLINEKWMDFAESNYDAFTQVYSISGLPPSKYRLNITLEDSPEFPRTAVKPGELYGAGEFEIVNEKQSVHVDINMIGLIHLLEPVSNNYHIQRTERKTFTNPIKFKWASLSEHALYKCLIRRVNKKGNQTSLVKYMEVSTRATNISMNLEPGLYHFVLNAYNGDVKSGEMRIYGHKWTGFEYVFLVAAEK</sequence>
<proteinExistence type="predicted"/>
<organism evidence="1">
    <name type="scientific">hydrothermal vent metagenome</name>
    <dbReference type="NCBI Taxonomy" id="652676"/>
    <lineage>
        <taxon>unclassified sequences</taxon>
        <taxon>metagenomes</taxon>
        <taxon>ecological metagenomes</taxon>
    </lineage>
</organism>
<protein>
    <submittedName>
        <fullName evidence="1">Uncharacterized protein</fullName>
    </submittedName>
</protein>
<dbReference type="AlphaFoldDB" id="A0A3B0XD71"/>
<gene>
    <name evidence="1" type="ORF">MNBD_GAMMA06-2230</name>
</gene>
<reference evidence="1" key="1">
    <citation type="submission" date="2018-06" db="EMBL/GenBank/DDBJ databases">
        <authorList>
            <person name="Zhirakovskaya E."/>
        </authorList>
    </citation>
    <scope>NUCLEOTIDE SEQUENCE</scope>
</reference>
<accession>A0A3B0XD71</accession>
<evidence type="ECO:0000313" key="1">
    <source>
        <dbReference type="EMBL" id="VAW54556.1"/>
    </source>
</evidence>